<protein>
    <recommendedName>
        <fullName evidence="1">Fungal lipase-type domain-containing protein</fullName>
    </recommendedName>
</protein>
<dbReference type="EMBL" id="VXIV02000882">
    <property type="protein sequence ID" value="KAF6035410.1"/>
    <property type="molecule type" value="Genomic_DNA"/>
</dbReference>
<evidence type="ECO:0000313" key="2">
    <source>
        <dbReference type="EMBL" id="KAF6035410.1"/>
    </source>
</evidence>
<name>A0A7J7K9S8_BUGNE</name>
<feature type="domain" description="Fungal lipase-type" evidence="1">
    <location>
        <begin position="26"/>
        <end position="98"/>
    </location>
</feature>
<evidence type="ECO:0000259" key="1">
    <source>
        <dbReference type="Pfam" id="PF01764"/>
    </source>
</evidence>
<dbReference type="AlphaFoldDB" id="A0A7J7K9S8"/>
<sequence>MDCDWIFQFDFCSAVIAKSLADNRIIIAFEGTSSPAQLTEQFVSYFIGQENFEPTGGKVLVYNKKTHDVIYVLVKTLLQELLTAMPTAEVMVTGHSLG</sequence>
<dbReference type="Proteomes" id="UP000593567">
    <property type="component" value="Unassembled WGS sequence"/>
</dbReference>
<dbReference type="GO" id="GO:0006629">
    <property type="term" value="P:lipid metabolic process"/>
    <property type="evidence" value="ECO:0007669"/>
    <property type="project" value="InterPro"/>
</dbReference>
<comment type="caution">
    <text evidence="2">The sequence shown here is derived from an EMBL/GenBank/DDBJ whole genome shotgun (WGS) entry which is preliminary data.</text>
</comment>
<reference evidence="2" key="1">
    <citation type="submission" date="2020-06" db="EMBL/GenBank/DDBJ databases">
        <title>Draft genome of Bugula neritina, a colonial animal packing powerful symbionts and potential medicines.</title>
        <authorList>
            <person name="Rayko M."/>
        </authorList>
    </citation>
    <scope>NUCLEOTIDE SEQUENCE [LARGE SCALE GENOMIC DNA]</scope>
    <source>
        <strain evidence="2">Kwan_BN1</strain>
    </source>
</reference>
<keyword evidence="3" id="KW-1185">Reference proteome</keyword>
<dbReference type="Pfam" id="PF01764">
    <property type="entry name" value="Lipase_3"/>
    <property type="match status" value="1"/>
</dbReference>
<dbReference type="PANTHER" id="PTHR45908">
    <property type="entry name" value="PROTEIN CBG11750-RELATED"/>
    <property type="match status" value="1"/>
</dbReference>
<proteinExistence type="predicted"/>
<dbReference type="OrthoDB" id="5960337at2759"/>
<evidence type="ECO:0000313" key="3">
    <source>
        <dbReference type="Proteomes" id="UP000593567"/>
    </source>
</evidence>
<dbReference type="InterPro" id="IPR002921">
    <property type="entry name" value="Fungal_lipase-type"/>
</dbReference>
<dbReference type="Gene3D" id="3.40.50.1820">
    <property type="entry name" value="alpha/beta hydrolase"/>
    <property type="match status" value="1"/>
</dbReference>
<gene>
    <name evidence="2" type="ORF">EB796_006284</name>
</gene>
<accession>A0A7J7K9S8</accession>
<dbReference type="SUPFAM" id="SSF53474">
    <property type="entry name" value="alpha/beta-Hydrolases"/>
    <property type="match status" value="1"/>
</dbReference>
<dbReference type="InterPro" id="IPR029058">
    <property type="entry name" value="AB_hydrolase_fold"/>
</dbReference>
<organism evidence="2 3">
    <name type="scientific">Bugula neritina</name>
    <name type="common">Brown bryozoan</name>
    <name type="synonym">Sertularia neritina</name>
    <dbReference type="NCBI Taxonomy" id="10212"/>
    <lineage>
        <taxon>Eukaryota</taxon>
        <taxon>Metazoa</taxon>
        <taxon>Spiralia</taxon>
        <taxon>Lophotrochozoa</taxon>
        <taxon>Bryozoa</taxon>
        <taxon>Gymnolaemata</taxon>
        <taxon>Cheilostomatida</taxon>
        <taxon>Flustrina</taxon>
        <taxon>Buguloidea</taxon>
        <taxon>Bugulidae</taxon>
        <taxon>Bugula</taxon>
    </lineage>
</organism>